<reference evidence="1 2" key="1">
    <citation type="journal article" date="2022" name="Plant J.">
        <title>Chromosome-level genome of Camellia lanceoleosa provides a valuable resource for understanding genome evolution and self-incompatibility.</title>
        <authorList>
            <person name="Gong W."/>
            <person name="Xiao S."/>
            <person name="Wang L."/>
            <person name="Liao Z."/>
            <person name="Chang Y."/>
            <person name="Mo W."/>
            <person name="Hu G."/>
            <person name="Li W."/>
            <person name="Zhao G."/>
            <person name="Zhu H."/>
            <person name="Hu X."/>
            <person name="Ji K."/>
            <person name="Xiang X."/>
            <person name="Song Q."/>
            <person name="Yuan D."/>
            <person name="Jin S."/>
            <person name="Zhang L."/>
        </authorList>
    </citation>
    <scope>NUCLEOTIDE SEQUENCE [LARGE SCALE GENOMIC DNA]</scope>
    <source>
        <strain evidence="1">SQ_2022a</strain>
    </source>
</reference>
<keyword evidence="2" id="KW-1185">Reference proteome</keyword>
<dbReference type="EMBL" id="CM045759">
    <property type="protein sequence ID" value="KAI8018984.1"/>
    <property type="molecule type" value="Genomic_DNA"/>
</dbReference>
<evidence type="ECO:0000313" key="1">
    <source>
        <dbReference type="EMBL" id="KAI8018984.1"/>
    </source>
</evidence>
<dbReference type="Proteomes" id="UP001060215">
    <property type="component" value="Chromosome 2"/>
</dbReference>
<organism evidence="1 2">
    <name type="scientific">Camellia lanceoleosa</name>
    <dbReference type="NCBI Taxonomy" id="1840588"/>
    <lineage>
        <taxon>Eukaryota</taxon>
        <taxon>Viridiplantae</taxon>
        <taxon>Streptophyta</taxon>
        <taxon>Embryophyta</taxon>
        <taxon>Tracheophyta</taxon>
        <taxon>Spermatophyta</taxon>
        <taxon>Magnoliopsida</taxon>
        <taxon>eudicotyledons</taxon>
        <taxon>Gunneridae</taxon>
        <taxon>Pentapetalae</taxon>
        <taxon>asterids</taxon>
        <taxon>Ericales</taxon>
        <taxon>Theaceae</taxon>
        <taxon>Camellia</taxon>
    </lineage>
</organism>
<comment type="caution">
    <text evidence="1">The sequence shown here is derived from an EMBL/GenBank/DDBJ whole genome shotgun (WGS) entry which is preliminary data.</text>
</comment>
<evidence type="ECO:0000313" key="2">
    <source>
        <dbReference type="Proteomes" id="UP001060215"/>
    </source>
</evidence>
<name>A0ACC0I2E0_9ERIC</name>
<proteinExistence type="predicted"/>
<gene>
    <name evidence="1" type="ORF">LOK49_LG04G02434</name>
</gene>
<protein>
    <submittedName>
        <fullName evidence="1">Signal peptidase complex catalytic subunit SEC11C</fullName>
    </submittedName>
</protein>
<sequence>MFILDMQEEFQLALFKNRKKENLFANRGDILFLHMSKDPNRAGEIVVFNVDGHEIPIVHRVIKIIVSGELKSVYVRNLPSTISVVDIELEFKTFGRILPDGVFIGNRKDIGVYYAFVEFEDLHAIQNAMSSKPKSKPKKEKTEEERKFRRRAKYFLVTQLVVVLVFLSLLGGSDDAEVELDDDDSLNYNK</sequence>
<accession>A0ACC0I2E0</accession>